<accession>A0A426Z3B2</accession>
<feature type="compositionally biased region" description="Basic and acidic residues" evidence="1">
    <location>
        <begin position="57"/>
        <end position="66"/>
    </location>
</feature>
<gene>
    <name evidence="2" type="ORF">B296_00039588</name>
</gene>
<reference evidence="2 3" key="1">
    <citation type="journal article" date="2014" name="Agronomy (Basel)">
        <title>A Draft Genome Sequence for Ensete ventricosum, the Drought-Tolerant Tree Against Hunger.</title>
        <authorList>
            <person name="Harrison J."/>
            <person name="Moore K.A."/>
            <person name="Paszkiewicz K."/>
            <person name="Jones T."/>
            <person name="Grant M."/>
            <person name="Ambacheew D."/>
            <person name="Muzemil S."/>
            <person name="Studholme D.J."/>
        </authorList>
    </citation>
    <scope>NUCLEOTIDE SEQUENCE [LARGE SCALE GENOMIC DNA]</scope>
</reference>
<dbReference type="EMBL" id="AMZH03008670">
    <property type="protein sequence ID" value="RRT58458.1"/>
    <property type="molecule type" value="Genomic_DNA"/>
</dbReference>
<dbReference type="AlphaFoldDB" id="A0A426Z3B2"/>
<name>A0A426Z3B2_ENSVE</name>
<proteinExistence type="predicted"/>
<sequence length="142" mass="15923">MYRVDAFGNSLGVYRKLAEGIGSLLGWRKGVRQDGAREFSKKRPRLAERLSGVAEKLARSRDDDGPRYNIGIGPSSDDAVGSRRKFARRFAEGIGKLVGYAKDDHRKEDRRTYRKITGGCQNMGEIWAACSSFRRVNRPGGR</sequence>
<organism evidence="2 3">
    <name type="scientific">Ensete ventricosum</name>
    <name type="common">Abyssinian banana</name>
    <name type="synonym">Musa ensete</name>
    <dbReference type="NCBI Taxonomy" id="4639"/>
    <lineage>
        <taxon>Eukaryota</taxon>
        <taxon>Viridiplantae</taxon>
        <taxon>Streptophyta</taxon>
        <taxon>Embryophyta</taxon>
        <taxon>Tracheophyta</taxon>
        <taxon>Spermatophyta</taxon>
        <taxon>Magnoliopsida</taxon>
        <taxon>Liliopsida</taxon>
        <taxon>Zingiberales</taxon>
        <taxon>Musaceae</taxon>
        <taxon>Ensete</taxon>
    </lineage>
</organism>
<evidence type="ECO:0000256" key="1">
    <source>
        <dbReference type="SAM" id="MobiDB-lite"/>
    </source>
</evidence>
<evidence type="ECO:0000313" key="2">
    <source>
        <dbReference type="EMBL" id="RRT58458.1"/>
    </source>
</evidence>
<evidence type="ECO:0000313" key="3">
    <source>
        <dbReference type="Proteomes" id="UP000287651"/>
    </source>
</evidence>
<feature type="region of interest" description="Disordered" evidence="1">
    <location>
        <begin position="57"/>
        <end position="80"/>
    </location>
</feature>
<protein>
    <submittedName>
        <fullName evidence="2">Uncharacterized protein</fullName>
    </submittedName>
</protein>
<dbReference type="Proteomes" id="UP000287651">
    <property type="component" value="Unassembled WGS sequence"/>
</dbReference>
<comment type="caution">
    <text evidence="2">The sequence shown here is derived from an EMBL/GenBank/DDBJ whole genome shotgun (WGS) entry which is preliminary data.</text>
</comment>